<dbReference type="SUPFAM" id="SSF47954">
    <property type="entry name" value="Cyclin-like"/>
    <property type="match status" value="2"/>
</dbReference>
<feature type="compositionally biased region" description="Acidic residues" evidence="4">
    <location>
        <begin position="384"/>
        <end position="396"/>
    </location>
</feature>
<dbReference type="InterPro" id="IPR043198">
    <property type="entry name" value="Cyclin/Ssn8"/>
</dbReference>
<evidence type="ECO:0000256" key="1">
    <source>
        <dbReference type="ARBA" id="ARBA00008638"/>
    </source>
</evidence>
<dbReference type="OrthoDB" id="25002at2759"/>
<dbReference type="PIRSF" id="PIRSF036580">
    <property type="entry name" value="Cyclin_L"/>
    <property type="match status" value="1"/>
</dbReference>
<sequence>MAPPSTHHARRDASQPASREIAKAPEEVLHEAELQWIFTEEQLQQTPSILDGMSVEQERENRHKGIGFIVQVCIMLKLPQVTITTAGTFFHRFLMRRSMVKKEGYKPLHHYEVAAVAVFLATKTEESVRKVKELVIACCRVAQKNNNLHVDEQTKDYWKWRDTILFHEDTLLEMLCFDLTVESPYKILFDVLNRYQVERNKTFRSAAWAFLNDSNNTLLCLLFPSRTITAAALYCGARHSDVSLPDTNGVPWWTEQGVPIKDIRKAIEYVATFYEKAQTPNPTKENFYTPQSLPDNAAPDMERSTSEQSLKRKRNEEEEEAETERDQLDNKSHGVSNGGAKTESEDGRAIKKMKANSSSPAQEAKEEERDKNGHDPSAPTPLDEAAEVSEEGEVEE</sequence>
<dbReference type="EMBL" id="ML977173">
    <property type="protein sequence ID" value="KAF1983678.1"/>
    <property type="molecule type" value="Genomic_DNA"/>
</dbReference>
<dbReference type="InterPro" id="IPR006671">
    <property type="entry name" value="Cyclin_N"/>
</dbReference>
<feature type="compositionally biased region" description="Polar residues" evidence="4">
    <location>
        <begin position="280"/>
        <end position="294"/>
    </location>
</feature>
<evidence type="ECO:0000259" key="5">
    <source>
        <dbReference type="SMART" id="SM00385"/>
    </source>
</evidence>
<dbReference type="GO" id="GO:0016538">
    <property type="term" value="F:cyclin-dependent protein serine/threonine kinase regulator activity"/>
    <property type="evidence" value="ECO:0007669"/>
    <property type="project" value="InterPro"/>
</dbReference>
<feature type="region of interest" description="Disordered" evidence="4">
    <location>
        <begin position="1"/>
        <end position="20"/>
    </location>
</feature>
<feature type="compositionally biased region" description="Basic and acidic residues" evidence="4">
    <location>
        <begin position="363"/>
        <end position="374"/>
    </location>
</feature>
<dbReference type="GO" id="GO:0006357">
    <property type="term" value="P:regulation of transcription by RNA polymerase II"/>
    <property type="evidence" value="ECO:0007669"/>
    <property type="project" value="InterPro"/>
</dbReference>
<dbReference type="InterPro" id="IPR036915">
    <property type="entry name" value="Cyclin-like_sf"/>
</dbReference>
<keyword evidence="7" id="KW-1185">Reference proteome</keyword>
<comment type="similarity">
    <text evidence="1">Belongs to the cyclin family. Cyclin C subfamily.</text>
</comment>
<protein>
    <recommendedName>
        <fullName evidence="2">RNA polymerase II holoenzyme cyclin-like subunit</fullName>
    </recommendedName>
</protein>
<accession>A0A6G1GSF3</accession>
<evidence type="ECO:0000313" key="7">
    <source>
        <dbReference type="Proteomes" id="UP000800041"/>
    </source>
</evidence>
<dbReference type="CDD" id="cd20546">
    <property type="entry name" value="CYCLIN_SpCG1C_ScCTK2-like_rpt2"/>
    <property type="match status" value="1"/>
</dbReference>
<dbReference type="AlphaFoldDB" id="A0A6G1GSF3"/>
<dbReference type="FunFam" id="1.10.472.10:FF:000072">
    <property type="entry name" value="Cyclin Pch1"/>
    <property type="match status" value="1"/>
</dbReference>
<reference evidence="6" key="1">
    <citation type="journal article" date="2020" name="Stud. Mycol.">
        <title>101 Dothideomycetes genomes: a test case for predicting lifestyles and emergence of pathogens.</title>
        <authorList>
            <person name="Haridas S."/>
            <person name="Albert R."/>
            <person name="Binder M."/>
            <person name="Bloem J."/>
            <person name="Labutti K."/>
            <person name="Salamov A."/>
            <person name="Andreopoulos B."/>
            <person name="Baker S."/>
            <person name="Barry K."/>
            <person name="Bills G."/>
            <person name="Bluhm B."/>
            <person name="Cannon C."/>
            <person name="Castanera R."/>
            <person name="Culley D."/>
            <person name="Daum C."/>
            <person name="Ezra D."/>
            <person name="Gonzalez J."/>
            <person name="Henrissat B."/>
            <person name="Kuo A."/>
            <person name="Liang C."/>
            <person name="Lipzen A."/>
            <person name="Lutzoni F."/>
            <person name="Magnuson J."/>
            <person name="Mondo S."/>
            <person name="Nolan M."/>
            <person name="Ohm R."/>
            <person name="Pangilinan J."/>
            <person name="Park H.-J."/>
            <person name="Ramirez L."/>
            <person name="Alfaro M."/>
            <person name="Sun H."/>
            <person name="Tritt A."/>
            <person name="Yoshinaga Y."/>
            <person name="Zwiers L.-H."/>
            <person name="Turgeon B."/>
            <person name="Goodwin S."/>
            <person name="Spatafora J."/>
            <person name="Crous P."/>
            <person name="Grigoriev I."/>
        </authorList>
    </citation>
    <scope>NUCLEOTIDE SEQUENCE</scope>
    <source>
        <strain evidence="6">CBS 113979</strain>
    </source>
</reference>
<evidence type="ECO:0000313" key="6">
    <source>
        <dbReference type="EMBL" id="KAF1983678.1"/>
    </source>
</evidence>
<evidence type="ECO:0000256" key="2">
    <source>
        <dbReference type="ARBA" id="ARBA00014912"/>
    </source>
</evidence>
<evidence type="ECO:0000256" key="3">
    <source>
        <dbReference type="RuleBase" id="RU000383"/>
    </source>
</evidence>
<dbReference type="Pfam" id="PF00134">
    <property type="entry name" value="Cyclin_N"/>
    <property type="match status" value="1"/>
</dbReference>
<evidence type="ECO:0000256" key="4">
    <source>
        <dbReference type="SAM" id="MobiDB-lite"/>
    </source>
</evidence>
<organism evidence="6 7">
    <name type="scientific">Aulographum hederae CBS 113979</name>
    <dbReference type="NCBI Taxonomy" id="1176131"/>
    <lineage>
        <taxon>Eukaryota</taxon>
        <taxon>Fungi</taxon>
        <taxon>Dikarya</taxon>
        <taxon>Ascomycota</taxon>
        <taxon>Pezizomycotina</taxon>
        <taxon>Dothideomycetes</taxon>
        <taxon>Pleosporomycetidae</taxon>
        <taxon>Aulographales</taxon>
        <taxon>Aulographaceae</taxon>
    </lineage>
</organism>
<dbReference type="InterPro" id="IPR013763">
    <property type="entry name" value="Cyclin-like_dom"/>
</dbReference>
<dbReference type="SMART" id="SM00385">
    <property type="entry name" value="CYCLIN"/>
    <property type="match status" value="1"/>
</dbReference>
<feature type="domain" description="Cyclin-like" evidence="5">
    <location>
        <begin position="67"/>
        <end position="173"/>
    </location>
</feature>
<dbReference type="Gene3D" id="1.10.472.10">
    <property type="entry name" value="Cyclin-like"/>
    <property type="match status" value="2"/>
</dbReference>
<proteinExistence type="inferred from homology"/>
<dbReference type="PANTHER" id="PTHR10026">
    <property type="entry name" value="CYCLIN"/>
    <property type="match status" value="1"/>
</dbReference>
<name>A0A6G1GSF3_9PEZI</name>
<dbReference type="Proteomes" id="UP000800041">
    <property type="component" value="Unassembled WGS sequence"/>
</dbReference>
<gene>
    <name evidence="6" type="ORF">K402DRAFT_160432</name>
</gene>
<keyword evidence="3" id="KW-0195">Cyclin</keyword>
<feature type="region of interest" description="Disordered" evidence="4">
    <location>
        <begin position="280"/>
        <end position="396"/>
    </location>
</feature>